<evidence type="ECO:0000256" key="6">
    <source>
        <dbReference type="SAM" id="Phobius"/>
    </source>
</evidence>
<sequence length="149" mass="15739">MSPLKLHTAREEEGFTLIELLVVVIIIGILAAIAIPSFLSQRERGWQAELTSAVRNAALEVDAAATAQNGNYPTTTDGNALVTPFENGVLMTLDYAPVPNTAGAAIGFRLNGTHTRINGGTNCLSYVYDGENQGRLGDFGNEACTTATP</sequence>
<dbReference type="PANTHER" id="PTHR30093">
    <property type="entry name" value="GENERAL SECRETION PATHWAY PROTEIN G"/>
    <property type="match status" value="1"/>
</dbReference>
<evidence type="ECO:0000313" key="7">
    <source>
        <dbReference type="EMBL" id="GGI07357.1"/>
    </source>
</evidence>
<accession>A0A8J3AEV2</accession>
<keyword evidence="2" id="KW-0488">Methylation</keyword>
<keyword evidence="4 6" id="KW-1133">Transmembrane helix</keyword>
<dbReference type="Proteomes" id="UP000650511">
    <property type="component" value="Unassembled WGS sequence"/>
</dbReference>
<keyword evidence="8" id="KW-1185">Reference proteome</keyword>
<comment type="caution">
    <text evidence="7">The sequence shown here is derived from an EMBL/GenBank/DDBJ whole genome shotgun (WGS) entry which is preliminary data.</text>
</comment>
<dbReference type="Gene3D" id="3.30.700.10">
    <property type="entry name" value="Glycoprotein, Type 4 Pilin"/>
    <property type="match status" value="1"/>
</dbReference>
<dbReference type="InterPro" id="IPR012902">
    <property type="entry name" value="N_methyl_site"/>
</dbReference>
<dbReference type="AlphaFoldDB" id="A0A8J3AEV2"/>
<reference evidence="7" key="2">
    <citation type="submission" date="2020-09" db="EMBL/GenBank/DDBJ databases">
        <authorList>
            <person name="Sun Q."/>
            <person name="Zhou Y."/>
        </authorList>
    </citation>
    <scope>NUCLEOTIDE SEQUENCE</scope>
    <source>
        <strain evidence="7">CGMCC 1.14988</strain>
    </source>
</reference>
<comment type="subcellular location">
    <subcellularLocation>
        <location evidence="1">Membrane</location>
        <topology evidence="1">Single-pass membrane protein</topology>
    </subcellularLocation>
</comment>
<dbReference type="OrthoDB" id="5123098at2"/>
<dbReference type="InterPro" id="IPR045584">
    <property type="entry name" value="Pilin-like"/>
</dbReference>
<evidence type="ECO:0000313" key="8">
    <source>
        <dbReference type="Proteomes" id="UP000650511"/>
    </source>
</evidence>
<protein>
    <recommendedName>
        <fullName evidence="9">Prepilin-type N-terminal cleavage/methylation domain-containing protein</fullName>
    </recommendedName>
</protein>
<evidence type="ECO:0000256" key="2">
    <source>
        <dbReference type="ARBA" id="ARBA00022481"/>
    </source>
</evidence>
<evidence type="ECO:0000256" key="5">
    <source>
        <dbReference type="ARBA" id="ARBA00023136"/>
    </source>
</evidence>
<dbReference type="PANTHER" id="PTHR30093:SF44">
    <property type="entry name" value="TYPE II SECRETION SYSTEM CORE PROTEIN G"/>
    <property type="match status" value="1"/>
</dbReference>
<dbReference type="NCBIfam" id="TIGR02532">
    <property type="entry name" value="IV_pilin_GFxxxE"/>
    <property type="match status" value="1"/>
</dbReference>
<dbReference type="RefSeq" id="WP_130649922.1">
    <property type="nucleotide sequence ID" value="NZ_BMHA01000008.1"/>
</dbReference>
<dbReference type="EMBL" id="BMHA01000008">
    <property type="protein sequence ID" value="GGI07357.1"/>
    <property type="molecule type" value="Genomic_DNA"/>
</dbReference>
<gene>
    <name evidence="7" type="ORF">GCM10011354_23680</name>
</gene>
<organism evidence="7 8">
    <name type="scientific">Egicoccus halophilus</name>
    <dbReference type="NCBI Taxonomy" id="1670830"/>
    <lineage>
        <taxon>Bacteria</taxon>
        <taxon>Bacillati</taxon>
        <taxon>Actinomycetota</taxon>
        <taxon>Nitriliruptoria</taxon>
        <taxon>Egicoccales</taxon>
        <taxon>Egicoccaceae</taxon>
        <taxon>Egicoccus</taxon>
    </lineage>
</organism>
<proteinExistence type="predicted"/>
<dbReference type="PROSITE" id="PS00409">
    <property type="entry name" value="PROKAR_NTER_METHYL"/>
    <property type="match status" value="1"/>
</dbReference>
<name>A0A8J3AEV2_9ACTN</name>
<evidence type="ECO:0000256" key="4">
    <source>
        <dbReference type="ARBA" id="ARBA00022989"/>
    </source>
</evidence>
<evidence type="ECO:0008006" key="9">
    <source>
        <dbReference type="Google" id="ProtNLM"/>
    </source>
</evidence>
<dbReference type="GO" id="GO:0016020">
    <property type="term" value="C:membrane"/>
    <property type="evidence" value="ECO:0007669"/>
    <property type="project" value="UniProtKB-SubCell"/>
</dbReference>
<evidence type="ECO:0000256" key="3">
    <source>
        <dbReference type="ARBA" id="ARBA00022692"/>
    </source>
</evidence>
<evidence type="ECO:0000256" key="1">
    <source>
        <dbReference type="ARBA" id="ARBA00004167"/>
    </source>
</evidence>
<keyword evidence="3 6" id="KW-0812">Transmembrane</keyword>
<keyword evidence="5 6" id="KW-0472">Membrane</keyword>
<dbReference type="SUPFAM" id="SSF54523">
    <property type="entry name" value="Pili subunits"/>
    <property type="match status" value="1"/>
</dbReference>
<feature type="transmembrane region" description="Helical" evidence="6">
    <location>
        <begin position="20"/>
        <end position="39"/>
    </location>
</feature>
<reference evidence="7" key="1">
    <citation type="journal article" date="2014" name="Int. J. Syst. Evol. Microbiol.">
        <title>Complete genome sequence of Corynebacterium casei LMG S-19264T (=DSM 44701T), isolated from a smear-ripened cheese.</title>
        <authorList>
            <consortium name="US DOE Joint Genome Institute (JGI-PGF)"/>
            <person name="Walter F."/>
            <person name="Albersmeier A."/>
            <person name="Kalinowski J."/>
            <person name="Ruckert C."/>
        </authorList>
    </citation>
    <scope>NUCLEOTIDE SEQUENCE</scope>
    <source>
        <strain evidence="7">CGMCC 1.14988</strain>
    </source>
</reference>
<dbReference type="Pfam" id="PF07963">
    <property type="entry name" value="N_methyl"/>
    <property type="match status" value="1"/>
</dbReference>